<dbReference type="CDD" id="cd06533">
    <property type="entry name" value="Glyco_transf_WecG_TagA"/>
    <property type="match status" value="1"/>
</dbReference>
<dbReference type="CDD" id="cd03801">
    <property type="entry name" value="GT4_PimA-like"/>
    <property type="match status" value="1"/>
</dbReference>
<keyword evidence="6" id="KW-1185">Reference proteome</keyword>
<evidence type="ECO:0000259" key="4">
    <source>
        <dbReference type="Pfam" id="PF13439"/>
    </source>
</evidence>
<evidence type="ECO:0000256" key="2">
    <source>
        <dbReference type="ARBA" id="ARBA00022679"/>
    </source>
</evidence>
<dbReference type="InterPro" id="IPR004629">
    <property type="entry name" value="WecG_TagA_CpsF"/>
</dbReference>
<comment type="caution">
    <text evidence="5">The sequence shown here is derived from an EMBL/GenBank/DDBJ whole genome shotgun (WGS) entry which is preliminary data.</text>
</comment>
<dbReference type="AlphaFoldDB" id="A0A2T0U9F9"/>
<evidence type="ECO:0000313" key="6">
    <source>
        <dbReference type="Proteomes" id="UP000238034"/>
    </source>
</evidence>
<dbReference type="Pfam" id="PF03808">
    <property type="entry name" value="Glyco_tran_WecG"/>
    <property type="match status" value="1"/>
</dbReference>
<evidence type="ECO:0000259" key="3">
    <source>
        <dbReference type="Pfam" id="PF00534"/>
    </source>
</evidence>
<proteinExistence type="predicted"/>
<sequence>MKILLIHTFYGQSGGEDQVFRNECDLLSGAAEARQLCFDNGGKKIQVLFKFILGPFNLFSLSKFRSAIKADRPDVIHIHNWHFAASPILIRAAKKLQIPVVVTLHNYRLLCPSATLFHNGKLFTESLREPFPWKAIMSKVYRNSRIQTFWLAAITHWHKRLKTWQGVDRYIALNEFSKDLFLKSDLNLSENQIDVKANFVTDGGWSVKGQEKYYLFVGRLSPEKGIPTLLAAFSNTEYELRIVGDGPLRKDVERFADEYKNISYLGSRSNEEIRSLMKSSMALVFPSIWYEGMPMTILEAFSTGTCVIGSRLGAMESLITHDHNGYLFTPGDIRGLRSSIAEWEALDQLSRTIRSINARKTYETHYTPEENLDKLLSIYRSAIGTQASPVAEKGASLKTIVMDFPVFNAALDKMQLNQKTVINTINQYSYVMTTKDPVFKEALMSSDVLLPDGVGITIASSLLNGIKMNKIAGAELHEFLLTKLQKEGGSCFYLGSSETTLLKIRLHVNQEFPSITVHTFSPPFKKEFSEEDNRLMIEEINRVRPDVLFIGMTAPKQEKWAYQHYKSVDARVICAIGAVFDFYAGTVSRPSQFWIDMRMEWLVRLVNEPGRMWKRYLYYGPYFVYILISKKLKKSLIVQPDLVKQTKSIEVSNYTLNSKKARVH</sequence>
<dbReference type="Pfam" id="PF00534">
    <property type="entry name" value="Glycos_transf_1"/>
    <property type="match status" value="1"/>
</dbReference>
<feature type="domain" description="Glycosyltransferase subfamily 4-like N-terminal" evidence="4">
    <location>
        <begin position="47"/>
        <end position="183"/>
    </location>
</feature>
<evidence type="ECO:0000313" key="5">
    <source>
        <dbReference type="EMBL" id="PRY54575.1"/>
    </source>
</evidence>
<dbReference type="SUPFAM" id="SSF53756">
    <property type="entry name" value="UDP-Glycosyltransferase/glycogen phosphorylase"/>
    <property type="match status" value="1"/>
</dbReference>
<accession>A0A2T0U9F9</accession>
<keyword evidence="2" id="KW-0808">Transferase</keyword>
<protein>
    <submittedName>
        <fullName evidence="5">Exopolysaccharide biosynthesis WecB/TagA/CpsF family protein</fullName>
    </submittedName>
</protein>
<dbReference type="GO" id="GO:0016758">
    <property type="term" value="F:hexosyltransferase activity"/>
    <property type="evidence" value="ECO:0007669"/>
    <property type="project" value="TreeGrafter"/>
</dbReference>
<dbReference type="OrthoDB" id="9787111at2"/>
<keyword evidence="1" id="KW-0328">Glycosyltransferase</keyword>
<dbReference type="PANTHER" id="PTHR34136:SF1">
    <property type="entry name" value="UDP-N-ACETYL-D-MANNOSAMINURONIC ACID TRANSFERASE"/>
    <property type="match status" value="1"/>
</dbReference>
<dbReference type="PANTHER" id="PTHR34136">
    <property type="match status" value="1"/>
</dbReference>
<dbReference type="EMBL" id="PVTH01000002">
    <property type="protein sequence ID" value="PRY54575.1"/>
    <property type="molecule type" value="Genomic_DNA"/>
</dbReference>
<organism evidence="5 6">
    <name type="scientific">Arcticibacter pallidicorallinus</name>
    <dbReference type="NCBI Taxonomy" id="1259464"/>
    <lineage>
        <taxon>Bacteria</taxon>
        <taxon>Pseudomonadati</taxon>
        <taxon>Bacteroidota</taxon>
        <taxon>Sphingobacteriia</taxon>
        <taxon>Sphingobacteriales</taxon>
        <taxon>Sphingobacteriaceae</taxon>
        <taxon>Arcticibacter</taxon>
    </lineage>
</organism>
<dbReference type="Pfam" id="PF13439">
    <property type="entry name" value="Glyco_transf_4"/>
    <property type="match status" value="1"/>
</dbReference>
<reference evidence="5 6" key="1">
    <citation type="submission" date="2018-03" db="EMBL/GenBank/DDBJ databases">
        <title>Genomic Encyclopedia of Type Strains, Phase III (KMG-III): the genomes of soil and plant-associated and newly described type strains.</title>
        <authorList>
            <person name="Whitman W."/>
        </authorList>
    </citation>
    <scope>NUCLEOTIDE SEQUENCE [LARGE SCALE GENOMIC DNA]</scope>
    <source>
        <strain evidence="5 6">CGMCC 1.9313</strain>
    </source>
</reference>
<evidence type="ECO:0000256" key="1">
    <source>
        <dbReference type="ARBA" id="ARBA00022676"/>
    </source>
</evidence>
<name>A0A2T0U9F9_9SPHI</name>
<dbReference type="Gene3D" id="3.40.50.2000">
    <property type="entry name" value="Glycogen Phosphorylase B"/>
    <property type="match status" value="2"/>
</dbReference>
<dbReference type="NCBIfam" id="TIGR00696">
    <property type="entry name" value="wecG_tagA_cpsF"/>
    <property type="match status" value="1"/>
</dbReference>
<feature type="domain" description="Glycosyl transferase family 1" evidence="3">
    <location>
        <begin position="208"/>
        <end position="353"/>
    </location>
</feature>
<dbReference type="InterPro" id="IPR028098">
    <property type="entry name" value="Glyco_trans_4-like_N"/>
</dbReference>
<dbReference type="InterPro" id="IPR001296">
    <property type="entry name" value="Glyco_trans_1"/>
</dbReference>
<gene>
    <name evidence="5" type="ORF">B0I27_102344</name>
</gene>
<dbReference type="Proteomes" id="UP000238034">
    <property type="component" value="Unassembled WGS sequence"/>
</dbReference>
<dbReference type="RefSeq" id="WP_106291881.1">
    <property type="nucleotide sequence ID" value="NZ_PVTH01000002.1"/>
</dbReference>